<dbReference type="GO" id="GO:0030674">
    <property type="term" value="F:protein-macromolecule adaptor activity"/>
    <property type="evidence" value="ECO:0007669"/>
    <property type="project" value="TreeGrafter"/>
</dbReference>
<proteinExistence type="predicted"/>
<dbReference type="GO" id="GO:0005886">
    <property type="term" value="C:plasma membrane"/>
    <property type="evidence" value="ECO:0007669"/>
    <property type="project" value="TreeGrafter"/>
</dbReference>
<dbReference type="GO" id="GO:0005829">
    <property type="term" value="C:cytosol"/>
    <property type="evidence" value="ECO:0007669"/>
    <property type="project" value="TreeGrafter"/>
</dbReference>
<protein>
    <recommendedName>
        <fullName evidence="2">Arrestin-like N-terminal domain-containing protein</fullName>
    </recommendedName>
</protein>
<dbReference type="Gene3D" id="2.60.40.640">
    <property type="match status" value="1"/>
</dbReference>
<keyword evidence="4" id="KW-1185">Reference proteome</keyword>
<dbReference type="AlphaFoldDB" id="A0A9P6T4T1"/>
<dbReference type="PANTHER" id="PTHR11188">
    <property type="entry name" value="ARRESTIN DOMAIN CONTAINING PROTEIN"/>
    <property type="match status" value="1"/>
</dbReference>
<dbReference type="OrthoDB" id="2333384at2759"/>
<evidence type="ECO:0000259" key="2">
    <source>
        <dbReference type="Pfam" id="PF00339"/>
    </source>
</evidence>
<dbReference type="InterPro" id="IPR014756">
    <property type="entry name" value="Ig_E-set"/>
</dbReference>
<accession>A0A9P6T4T1</accession>
<comment type="caution">
    <text evidence="3">The sequence shown here is derived from an EMBL/GenBank/DDBJ whole genome shotgun (WGS) entry which is preliminary data.</text>
</comment>
<dbReference type="GO" id="GO:0070086">
    <property type="term" value="P:ubiquitin-dependent endocytosis"/>
    <property type="evidence" value="ECO:0007669"/>
    <property type="project" value="TreeGrafter"/>
</dbReference>
<feature type="compositionally biased region" description="Low complexity" evidence="1">
    <location>
        <begin position="360"/>
        <end position="371"/>
    </location>
</feature>
<evidence type="ECO:0000313" key="4">
    <source>
        <dbReference type="Proteomes" id="UP000703661"/>
    </source>
</evidence>
<dbReference type="SUPFAM" id="SSF81296">
    <property type="entry name" value="E set domains"/>
    <property type="match status" value="1"/>
</dbReference>
<organism evidence="3 4">
    <name type="scientific">Entomortierella chlamydospora</name>
    <dbReference type="NCBI Taxonomy" id="101097"/>
    <lineage>
        <taxon>Eukaryota</taxon>
        <taxon>Fungi</taxon>
        <taxon>Fungi incertae sedis</taxon>
        <taxon>Mucoromycota</taxon>
        <taxon>Mortierellomycotina</taxon>
        <taxon>Mortierellomycetes</taxon>
        <taxon>Mortierellales</taxon>
        <taxon>Mortierellaceae</taxon>
        <taxon>Entomortierella</taxon>
    </lineage>
</organism>
<feature type="region of interest" description="Disordered" evidence="1">
    <location>
        <begin position="338"/>
        <end position="395"/>
    </location>
</feature>
<feature type="domain" description="Arrestin-like N-terminal" evidence="2">
    <location>
        <begin position="40"/>
        <end position="144"/>
    </location>
</feature>
<dbReference type="GO" id="GO:0031625">
    <property type="term" value="F:ubiquitin protein ligase binding"/>
    <property type="evidence" value="ECO:0007669"/>
    <property type="project" value="TreeGrafter"/>
</dbReference>
<gene>
    <name evidence="3" type="ORF">BGZ80_008468</name>
</gene>
<dbReference type="InterPro" id="IPR011021">
    <property type="entry name" value="Arrestin-like_N"/>
</dbReference>
<reference evidence="3" key="1">
    <citation type="journal article" date="2020" name="Fungal Divers.">
        <title>Resolving the Mortierellaceae phylogeny through synthesis of multi-gene phylogenetics and phylogenomics.</title>
        <authorList>
            <person name="Vandepol N."/>
            <person name="Liber J."/>
            <person name="Desiro A."/>
            <person name="Na H."/>
            <person name="Kennedy M."/>
            <person name="Barry K."/>
            <person name="Grigoriev I.V."/>
            <person name="Miller A.N."/>
            <person name="O'Donnell K."/>
            <person name="Stajich J.E."/>
            <person name="Bonito G."/>
        </authorList>
    </citation>
    <scope>NUCLEOTIDE SEQUENCE</scope>
    <source>
        <strain evidence="3">NRRL 2769</strain>
    </source>
</reference>
<name>A0A9P6T4T1_9FUNG</name>
<sequence>MAILDFDKDNDKSISIHFHSLELGPDSQPLYYSTPESPAIVTGYVEFRSIKPTNGSDITLTFEARSECKWTEQHGRSTVHFHYIVPLQEKSWDIKLNRSNPKTISPGVVRYDFSVQLDPELPPSIEGRRGWFHYRFKALISRDFPRRNMAVKQLIWVYSSSIHVNEQPQPKIYRQVFNDMMPFSCTLPSDVLYQGQIVPLTVQFDPFRDSSILRGQQLIVMSAVVKLKQYTTLCDKRFLGKKRKEKKAVFILPVSVEDWPHTEQGFTKTIMVDLPDARKLAASIETVPLIKTHCLKLIMMVRTNATTEKEAKEIRMEMDVKITSPRPEHVKDMTYNRMTPNAIAPPPYHANDNNDDDGALSQLSRRSSTSSYMEDSIGNHQSLSYPADVKNPSGL</sequence>
<dbReference type="InterPro" id="IPR014752">
    <property type="entry name" value="Arrestin-like_C"/>
</dbReference>
<dbReference type="PANTHER" id="PTHR11188:SF17">
    <property type="entry name" value="FI21816P1"/>
    <property type="match status" value="1"/>
</dbReference>
<dbReference type="Proteomes" id="UP000703661">
    <property type="component" value="Unassembled WGS sequence"/>
</dbReference>
<evidence type="ECO:0000313" key="3">
    <source>
        <dbReference type="EMBL" id="KAG0023697.1"/>
    </source>
</evidence>
<dbReference type="EMBL" id="JAAAID010000046">
    <property type="protein sequence ID" value="KAG0023697.1"/>
    <property type="molecule type" value="Genomic_DNA"/>
</dbReference>
<dbReference type="Pfam" id="PF00339">
    <property type="entry name" value="Arrestin_N"/>
    <property type="match status" value="1"/>
</dbReference>
<dbReference type="InterPro" id="IPR050357">
    <property type="entry name" value="Arrestin_domain-protein"/>
</dbReference>
<evidence type="ECO:0000256" key="1">
    <source>
        <dbReference type="SAM" id="MobiDB-lite"/>
    </source>
</evidence>